<dbReference type="PANTHER" id="PTHR16288:SF0">
    <property type="entry name" value="TRNA (GUANINE-N(7)-)-METHYLTRANSFERASE NON-CATALYTIC SUBUNIT WDR4"/>
    <property type="match status" value="1"/>
</dbReference>
<protein>
    <recommendedName>
        <fullName evidence="6">tRNA (guanine-N(7)-)-methyltransferase non-catalytic subunit</fullName>
    </recommendedName>
    <alternativeName>
        <fullName evidence="6">WD repeat-containing protein 4 homolog</fullName>
    </alternativeName>
</protein>
<sequence>MEESHIEEGESQNKLLEVAPALISVHPSQESVAVTVGSDLRVFDLIENQPVTLVDESDGSPHKDSVRAISYGASGKLFVSAGDDKLVKIWSAESWRCLNTISSEKRVSAVAISGNDSHVCYADKFGVVWVVELDGISEGHQVLPSKKGAPLLSHYCSIITSLEFSPDGRYILSADRDFKIRVTVFPKEPLQGAHEIQSFCLGHTEFVTCIAFVCNPELAQGYLMSGSGDSTVRLWDITSGSLLDTCEVSTMAGQIESNESEPVQVTVTDICAIPNTCSAAVSIQSFQGILLLSCDLSAHSLSLTKVVKIPGESFIPTSISLSTSTRLLWMVSGASNGSNHPGYSRVRVISCIEAEPSSVLEDEQIPGGTKLLEKLQGKVSIEESVMSAAAEAVRAAMSSLLMKKQYSDEKREFRKRTRNDKKTTN</sequence>
<keyword evidence="4 6" id="KW-0677">Repeat</keyword>
<dbReference type="InterPro" id="IPR001680">
    <property type="entry name" value="WD40_rpt"/>
</dbReference>
<name>A0A6J0JET6_RAPSA</name>
<dbReference type="InterPro" id="IPR015943">
    <property type="entry name" value="WD40/YVTN_repeat-like_dom_sf"/>
</dbReference>
<gene>
    <name evidence="9" type="primary">LOC108806015</name>
</gene>
<dbReference type="GeneID" id="108806015"/>
<dbReference type="Pfam" id="PF00400">
    <property type="entry name" value="WD40"/>
    <property type="match status" value="3"/>
</dbReference>
<dbReference type="OrthoDB" id="339900at2759"/>
<dbReference type="GO" id="GO:0005634">
    <property type="term" value="C:nucleus"/>
    <property type="evidence" value="ECO:0007669"/>
    <property type="project" value="UniProtKB-SubCell"/>
</dbReference>
<feature type="repeat" description="WD" evidence="7">
    <location>
        <begin position="59"/>
        <end position="100"/>
    </location>
</feature>
<dbReference type="AlphaFoldDB" id="A0A6J0JET6"/>
<dbReference type="KEGG" id="rsz:108806015"/>
<evidence type="ECO:0000256" key="5">
    <source>
        <dbReference type="ARBA" id="ARBA00023242"/>
    </source>
</evidence>
<comment type="subcellular location">
    <subcellularLocation>
        <location evidence="1 6">Nucleus</location>
    </subcellularLocation>
</comment>
<evidence type="ECO:0000313" key="9">
    <source>
        <dbReference type="RefSeq" id="XP_018433531.1"/>
    </source>
</evidence>
<dbReference type="RefSeq" id="XP_018433531.1">
    <property type="nucleotide sequence ID" value="XM_018578029.2"/>
</dbReference>
<comment type="function">
    <text evidence="6">Required for the formation of N(7)-methylguanine at position 46 (m7G46) in tRNA. In the complex, it is required to stabilize and induce conformational changes of the catalytic subunit.</text>
</comment>
<dbReference type="PROSITE" id="PS00678">
    <property type="entry name" value="WD_REPEATS_1"/>
    <property type="match status" value="1"/>
</dbReference>
<keyword evidence="8" id="KW-1185">Reference proteome</keyword>
<evidence type="ECO:0000256" key="6">
    <source>
        <dbReference type="HAMAP-Rule" id="MF_03056"/>
    </source>
</evidence>
<feature type="repeat" description="WD" evidence="7">
    <location>
        <begin position="200"/>
        <end position="245"/>
    </location>
</feature>
<evidence type="ECO:0000256" key="4">
    <source>
        <dbReference type="ARBA" id="ARBA00022737"/>
    </source>
</evidence>
<evidence type="ECO:0000256" key="7">
    <source>
        <dbReference type="PROSITE-ProRule" id="PRU00221"/>
    </source>
</evidence>
<evidence type="ECO:0000256" key="1">
    <source>
        <dbReference type="ARBA" id="ARBA00004123"/>
    </source>
</evidence>
<evidence type="ECO:0000313" key="8">
    <source>
        <dbReference type="Proteomes" id="UP000504610"/>
    </source>
</evidence>
<dbReference type="FunFam" id="2.130.10.10:FF:001042">
    <property type="entry name" value="tRNA (guanine-N(7)-)-methyltransferase non-catalytic subunit"/>
    <property type="match status" value="1"/>
</dbReference>
<keyword evidence="2 6" id="KW-0853">WD repeat</keyword>
<dbReference type="PROSITE" id="PS50082">
    <property type="entry name" value="WD_REPEATS_2"/>
    <property type="match status" value="2"/>
</dbReference>
<dbReference type="GO" id="GO:0005829">
    <property type="term" value="C:cytosol"/>
    <property type="evidence" value="ECO:0007669"/>
    <property type="project" value="TreeGrafter"/>
</dbReference>
<keyword evidence="5 6" id="KW-0539">Nucleus</keyword>
<comment type="subunit">
    <text evidence="6">Forms a heterodimer with the catalytic subunit.</text>
</comment>
<dbReference type="PANTHER" id="PTHR16288">
    <property type="entry name" value="WD40 REPEAT PROTEIN 4"/>
    <property type="match status" value="1"/>
</dbReference>
<dbReference type="GO" id="GO:0106004">
    <property type="term" value="P:tRNA (guanine-N7)-methylation"/>
    <property type="evidence" value="ECO:0007669"/>
    <property type="project" value="UniProtKB-UniRule"/>
</dbReference>
<reference evidence="9" key="2">
    <citation type="submission" date="2025-08" db="UniProtKB">
        <authorList>
            <consortium name="RefSeq"/>
        </authorList>
    </citation>
    <scope>IDENTIFICATION</scope>
    <source>
        <tissue evidence="9">Leaf</tissue>
    </source>
</reference>
<comment type="similarity">
    <text evidence="6">Belongs to the WD repeat TRM82 family.</text>
</comment>
<evidence type="ECO:0000256" key="3">
    <source>
        <dbReference type="ARBA" id="ARBA00022694"/>
    </source>
</evidence>
<organism evidence="8 9">
    <name type="scientific">Raphanus sativus</name>
    <name type="common">Radish</name>
    <name type="synonym">Raphanus raphanistrum var. sativus</name>
    <dbReference type="NCBI Taxonomy" id="3726"/>
    <lineage>
        <taxon>Eukaryota</taxon>
        <taxon>Viridiplantae</taxon>
        <taxon>Streptophyta</taxon>
        <taxon>Embryophyta</taxon>
        <taxon>Tracheophyta</taxon>
        <taxon>Spermatophyta</taxon>
        <taxon>Magnoliopsida</taxon>
        <taxon>eudicotyledons</taxon>
        <taxon>Gunneridae</taxon>
        <taxon>Pentapetalae</taxon>
        <taxon>rosids</taxon>
        <taxon>malvids</taxon>
        <taxon>Brassicales</taxon>
        <taxon>Brassicaceae</taxon>
        <taxon>Brassiceae</taxon>
        <taxon>Raphanus</taxon>
    </lineage>
</organism>
<dbReference type="PROSITE" id="PS50294">
    <property type="entry name" value="WD_REPEATS_REGION"/>
    <property type="match status" value="2"/>
</dbReference>
<dbReference type="SMART" id="SM00320">
    <property type="entry name" value="WD40"/>
    <property type="match status" value="4"/>
</dbReference>
<evidence type="ECO:0000256" key="2">
    <source>
        <dbReference type="ARBA" id="ARBA00022574"/>
    </source>
</evidence>
<proteinExistence type="inferred from homology"/>
<dbReference type="SUPFAM" id="SSF50978">
    <property type="entry name" value="WD40 repeat-like"/>
    <property type="match status" value="1"/>
</dbReference>
<dbReference type="InterPro" id="IPR036322">
    <property type="entry name" value="WD40_repeat_dom_sf"/>
</dbReference>
<dbReference type="UniPathway" id="UPA00989"/>
<dbReference type="InterPro" id="IPR019775">
    <property type="entry name" value="WD40_repeat_CS"/>
</dbReference>
<comment type="pathway">
    <text evidence="6">tRNA modification; N(7)-methylguanine-tRNA biosynthesis.</text>
</comment>
<dbReference type="GO" id="GO:0043527">
    <property type="term" value="C:tRNA methyltransferase complex"/>
    <property type="evidence" value="ECO:0007669"/>
    <property type="project" value="TreeGrafter"/>
</dbReference>
<dbReference type="Proteomes" id="UP000504610">
    <property type="component" value="Chromosome 1"/>
</dbReference>
<accession>A0A6J0JET6</accession>
<dbReference type="FunFam" id="2.130.10.10:FF:001350">
    <property type="entry name" value="tRNA (guanine-N(7)-)-methyltransferase non-catalytic subunit"/>
    <property type="match status" value="1"/>
</dbReference>
<dbReference type="HAMAP" id="MF_03056">
    <property type="entry name" value="TRM82"/>
    <property type="match status" value="1"/>
</dbReference>
<keyword evidence="3 6" id="KW-0819">tRNA processing</keyword>
<dbReference type="InterPro" id="IPR028884">
    <property type="entry name" value="Trm82"/>
</dbReference>
<dbReference type="Gene3D" id="2.130.10.10">
    <property type="entry name" value="YVTN repeat-like/Quinoprotein amine dehydrogenase"/>
    <property type="match status" value="2"/>
</dbReference>
<reference evidence="8" key="1">
    <citation type="journal article" date="2019" name="Database">
        <title>The radish genome database (RadishGD): an integrated information resource for radish genomics.</title>
        <authorList>
            <person name="Yu H.J."/>
            <person name="Baek S."/>
            <person name="Lee Y.J."/>
            <person name="Cho A."/>
            <person name="Mun J.H."/>
        </authorList>
    </citation>
    <scope>NUCLEOTIDE SEQUENCE [LARGE SCALE GENOMIC DNA]</scope>
    <source>
        <strain evidence="8">cv. WK10039</strain>
    </source>
</reference>